<dbReference type="Pfam" id="PF02805">
    <property type="entry name" value="Ada_Zn_binding"/>
    <property type="match status" value="1"/>
</dbReference>
<dbReference type="CDD" id="cd07731">
    <property type="entry name" value="ComA-like_MBL-fold"/>
    <property type="match status" value="1"/>
</dbReference>
<comment type="caution">
    <text evidence="4">The sequence shown here is derived from an EMBL/GenBank/DDBJ whole genome shotgun (WGS) entry which is preliminary data.</text>
</comment>
<keyword evidence="5" id="KW-1185">Reference proteome</keyword>
<organism evidence="4 5">
    <name type="scientific">Velocimicrobium porci</name>
    <dbReference type="NCBI Taxonomy" id="2606634"/>
    <lineage>
        <taxon>Bacteria</taxon>
        <taxon>Bacillati</taxon>
        <taxon>Bacillota</taxon>
        <taxon>Clostridia</taxon>
        <taxon>Lachnospirales</taxon>
        <taxon>Lachnospiraceae</taxon>
        <taxon>Velocimicrobium</taxon>
    </lineage>
</organism>
<dbReference type="InterPro" id="IPR035681">
    <property type="entry name" value="ComA-like_MBL"/>
</dbReference>
<dbReference type="GO" id="GO:0008270">
    <property type="term" value="F:zinc ion binding"/>
    <property type="evidence" value="ECO:0007669"/>
    <property type="project" value="InterPro"/>
</dbReference>
<name>A0A6L5Y1J7_9FIRM</name>
<dbReference type="InterPro" id="IPR035451">
    <property type="entry name" value="Ada-like_dom_sf"/>
</dbReference>
<evidence type="ECO:0000313" key="4">
    <source>
        <dbReference type="EMBL" id="MSS64872.1"/>
    </source>
</evidence>
<dbReference type="EMBL" id="VUMT01000035">
    <property type="protein sequence ID" value="MSS64872.1"/>
    <property type="molecule type" value="Genomic_DNA"/>
</dbReference>
<evidence type="ECO:0000256" key="2">
    <source>
        <dbReference type="SAM" id="MobiDB-lite"/>
    </source>
</evidence>
<feature type="domain" description="Metallo-beta-lactamase" evidence="3">
    <location>
        <begin position="60"/>
        <end position="253"/>
    </location>
</feature>
<dbReference type="GO" id="GO:0006355">
    <property type="term" value="P:regulation of DNA-templated transcription"/>
    <property type="evidence" value="ECO:0007669"/>
    <property type="project" value="InterPro"/>
</dbReference>
<dbReference type="Pfam" id="PF00753">
    <property type="entry name" value="Lactamase_B"/>
    <property type="match status" value="1"/>
</dbReference>
<sequence length="373" mass="40888">MQKHFYRLNGCYLLILFCIIFSLTGCTNQSNLHTSSSKSSSSVLPVPTDSLSVQYIDVGQGNAVLLQTKEQAMIIDGGDRSHSSKVVSYLKKHNVETLDYVIATHYDADHLSGLVGVLNCYPVAKVLDPDYTTDSKIFASYQTMKKEKGITSVHPKAGETYPFGDGQFTILAPNSTHYSDDNDYSIAILFEYGKNRFLFAGDASIESEYEILENGIDVSCDVYLASHHGSSTSTSEAFLKAMNPSTTIISVGADNSYGHPNEEILNRLKKASIPIYRTDTNGTITATSDGTTIQISTEHSSFAKNSVTLQSKPNSKESISKPDQKLIGNKNTKKVHRTSCSSLPDKDNQVTFSSYEESRKAGYLACKKCHPDS</sequence>
<evidence type="ECO:0000256" key="1">
    <source>
        <dbReference type="ARBA" id="ARBA00023159"/>
    </source>
</evidence>
<dbReference type="SMART" id="SM00849">
    <property type="entry name" value="Lactamase_B"/>
    <property type="match status" value="1"/>
</dbReference>
<dbReference type="Proteomes" id="UP000482209">
    <property type="component" value="Unassembled WGS sequence"/>
</dbReference>
<proteinExistence type="predicted"/>
<dbReference type="PANTHER" id="PTHR30619">
    <property type="entry name" value="DNA INTERNALIZATION/COMPETENCE PROTEIN COMEC/REC2"/>
    <property type="match status" value="1"/>
</dbReference>
<feature type="compositionally biased region" description="Basic and acidic residues" evidence="2">
    <location>
        <begin position="314"/>
        <end position="324"/>
    </location>
</feature>
<reference evidence="4 5" key="1">
    <citation type="submission" date="2019-08" db="EMBL/GenBank/DDBJ databases">
        <title>In-depth cultivation of the pig gut microbiome towards novel bacterial diversity and tailored functional studies.</title>
        <authorList>
            <person name="Wylensek D."/>
            <person name="Hitch T.C.A."/>
            <person name="Clavel T."/>
        </authorList>
    </citation>
    <scope>NUCLEOTIDE SEQUENCE [LARGE SCALE GENOMIC DNA]</scope>
    <source>
        <strain evidence="4 5">WCA-693-APC-MOT-I</strain>
    </source>
</reference>
<evidence type="ECO:0000313" key="5">
    <source>
        <dbReference type="Proteomes" id="UP000482209"/>
    </source>
</evidence>
<keyword evidence="1" id="KW-0010">Activator</keyword>
<dbReference type="RefSeq" id="WP_154520259.1">
    <property type="nucleotide sequence ID" value="NZ_VUMT01000035.1"/>
</dbReference>
<dbReference type="Gene3D" id="3.40.10.10">
    <property type="entry name" value="DNA Methylphosphotriester Repair Domain"/>
    <property type="match status" value="1"/>
</dbReference>
<protein>
    <submittedName>
        <fullName evidence="4">MBL fold metallo-hydrolase</fullName>
    </submittedName>
</protein>
<dbReference type="GO" id="GO:0008168">
    <property type="term" value="F:methyltransferase activity"/>
    <property type="evidence" value="ECO:0007669"/>
    <property type="project" value="InterPro"/>
</dbReference>
<evidence type="ECO:0000259" key="3">
    <source>
        <dbReference type="SMART" id="SM00849"/>
    </source>
</evidence>
<dbReference type="SUPFAM" id="SSF57884">
    <property type="entry name" value="Ada DNA repair protein, N-terminal domain (N-Ada 10)"/>
    <property type="match status" value="1"/>
</dbReference>
<dbReference type="InterPro" id="IPR052159">
    <property type="entry name" value="Competence_DNA_uptake"/>
</dbReference>
<dbReference type="InterPro" id="IPR001279">
    <property type="entry name" value="Metallo-B-lactamas"/>
</dbReference>
<keyword evidence="4" id="KW-0378">Hydrolase</keyword>
<gene>
    <name evidence="4" type="ORF">FYJ58_13515</name>
</gene>
<dbReference type="AlphaFoldDB" id="A0A6L5Y1J7"/>
<dbReference type="GO" id="GO:0016787">
    <property type="term" value="F:hydrolase activity"/>
    <property type="evidence" value="ECO:0007669"/>
    <property type="project" value="UniProtKB-KW"/>
</dbReference>
<feature type="region of interest" description="Disordered" evidence="2">
    <location>
        <begin position="307"/>
        <end position="351"/>
    </location>
</feature>
<dbReference type="Gene3D" id="3.60.15.10">
    <property type="entry name" value="Ribonuclease Z/Hydroxyacylglutathione hydrolase-like"/>
    <property type="match status" value="1"/>
</dbReference>
<dbReference type="InterPro" id="IPR004026">
    <property type="entry name" value="Ada_DNA_repair_Zn-bd"/>
</dbReference>
<dbReference type="PANTHER" id="PTHR30619:SF7">
    <property type="entry name" value="BETA-LACTAMASE DOMAIN PROTEIN"/>
    <property type="match status" value="1"/>
</dbReference>
<dbReference type="SUPFAM" id="SSF56281">
    <property type="entry name" value="Metallo-hydrolase/oxidoreductase"/>
    <property type="match status" value="1"/>
</dbReference>
<accession>A0A6L5Y1J7</accession>
<dbReference type="InterPro" id="IPR036866">
    <property type="entry name" value="RibonucZ/Hydroxyglut_hydro"/>
</dbReference>
<dbReference type="GO" id="GO:0003677">
    <property type="term" value="F:DNA binding"/>
    <property type="evidence" value="ECO:0007669"/>
    <property type="project" value="InterPro"/>
</dbReference>
<dbReference type="PROSITE" id="PS51257">
    <property type="entry name" value="PROKAR_LIPOPROTEIN"/>
    <property type="match status" value="1"/>
</dbReference>
<dbReference type="GO" id="GO:0006281">
    <property type="term" value="P:DNA repair"/>
    <property type="evidence" value="ECO:0007669"/>
    <property type="project" value="InterPro"/>
</dbReference>